<dbReference type="Proteomes" id="UP000087171">
    <property type="component" value="Chromosome Ca4"/>
</dbReference>
<evidence type="ECO:0000313" key="1">
    <source>
        <dbReference type="Proteomes" id="UP000087171"/>
    </source>
</evidence>
<dbReference type="PaxDb" id="3827-XP_004498075.1"/>
<keyword evidence="1" id="KW-1185">Reference proteome</keyword>
<dbReference type="OrthoDB" id="1191043at2759"/>
<accession>A0A1S2Y1X8</accession>
<name>A0A1S2Y1X8_CICAR</name>
<evidence type="ECO:0000313" key="2">
    <source>
        <dbReference type="RefSeq" id="XP_004498075.1"/>
    </source>
</evidence>
<reference evidence="2" key="2">
    <citation type="submission" date="2025-08" db="UniProtKB">
        <authorList>
            <consortium name="RefSeq"/>
        </authorList>
    </citation>
    <scope>IDENTIFICATION</scope>
    <source>
        <tissue evidence="2">Etiolated seedlings</tissue>
    </source>
</reference>
<sequence length="108" mass="12543">MLPAVLHNQSNIPDFATSIMKHHGGTFHFKRPWFTNTNFILTSDAMNVHQFTSKNFINYGKESDFHEIFEWILNSGPYGVTMKVFNFIKHISTPRLMFALSSRAKVYT</sequence>
<dbReference type="RefSeq" id="XP_004498075.1">
    <property type="nucleotide sequence ID" value="XM_004498018.1"/>
</dbReference>
<dbReference type="AlphaFoldDB" id="A0A1S2Y1X8"/>
<protein>
    <submittedName>
        <fullName evidence="2">Alkane hydroxylase MAH1</fullName>
    </submittedName>
</protein>
<reference evidence="1" key="1">
    <citation type="journal article" date="2013" name="Nat. Biotechnol.">
        <title>Draft genome sequence of chickpea (Cicer arietinum) provides a resource for trait improvement.</title>
        <authorList>
            <person name="Varshney R.K."/>
            <person name="Song C."/>
            <person name="Saxena R.K."/>
            <person name="Azam S."/>
            <person name="Yu S."/>
            <person name="Sharpe A.G."/>
            <person name="Cannon S."/>
            <person name="Baek J."/>
            <person name="Rosen B.D."/>
            <person name="Tar'an B."/>
            <person name="Millan T."/>
            <person name="Zhang X."/>
            <person name="Ramsay L.D."/>
            <person name="Iwata A."/>
            <person name="Wang Y."/>
            <person name="Nelson W."/>
            <person name="Farmer A.D."/>
            <person name="Gaur P.M."/>
            <person name="Soderlund C."/>
            <person name="Penmetsa R.V."/>
            <person name="Xu C."/>
            <person name="Bharti A.K."/>
            <person name="He W."/>
            <person name="Winter P."/>
            <person name="Zhao S."/>
            <person name="Hane J.K."/>
            <person name="Carrasquilla-Garcia N."/>
            <person name="Condie J.A."/>
            <person name="Upadhyaya H.D."/>
            <person name="Luo M.C."/>
            <person name="Thudi M."/>
            <person name="Gowda C.L."/>
            <person name="Singh N.P."/>
            <person name="Lichtenzveig J."/>
            <person name="Gali K.K."/>
            <person name="Rubio J."/>
            <person name="Nadarajan N."/>
            <person name="Dolezel J."/>
            <person name="Bansal K.C."/>
            <person name="Xu X."/>
            <person name="Edwards D."/>
            <person name="Zhang G."/>
            <person name="Kahl G."/>
            <person name="Gil J."/>
            <person name="Singh K.B."/>
            <person name="Datta S.K."/>
            <person name="Jackson S.A."/>
            <person name="Wang J."/>
            <person name="Cook D.R."/>
        </authorList>
    </citation>
    <scope>NUCLEOTIDE SEQUENCE [LARGE SCALE GENOMIC DNA]</scope>
    <source>
        <strain evidence="1">cv. CDC Frontier</strain>
    </source>
</reference>
<dbReference type="eggNOG" id="KOG0157">
    <property type="taxonomic scope" value="Eukaryota"/>
</dbReference>
<dbReference type="STRING" id="3827.A0A1S2Y1X8"/>
<gene>
    <name evidence="2" type="primary">LOC101507598</name>
</gene>
<organism evidence="1 2">
    <name type="scientific">Cicer arietinum</name>
    <name type="common">Chickpea</name>
    <name type="synonym">Garbanzo</name>
    <dbReference type="NCBI Taxonomy" id="3827"/>
    <lineage>
        <taxon>Eukaryota</taxon>
        <taxon>Viridiplantae</taxon>
        <taxon>Streptophyta</taxon>
        <taxon>Embryophyta</taxon>
        <taxon>Tracheophyta</taxon>
        <taxon>Spermatophyta</taxon>
        <taxon>Magnoliopsida</taxon>
        <taxon>eudicotyledons</taxon>
        <taxon>Gunneridae</taxon>
        <taxon>Pentapetalae</taxon>
        <taxon>rosids</taxon>
        <taxon>fabids</taxon>
        <taxon>Fabales</taxon>
        <taxon>Fabaceae</taxon>
        <taxon>Papilionoideae</taxon>
        <taxon>50 kb inversion clade</taxon>
        <taxon>NPAAA clade</taxon>
        <taxon>Hologalegina</taxon>
        <taxon>IRL clade</taxon>
        <taxon>Cicereae</taxon>
        <taxon>Cicer</taxon>
    </lineage>
</organism>
<proteinExistence type="predicted"/>